<sequence>MDEDYDIPQLPADTLSLLQQFNSEKGQRQQQFESLKTQAESEYQNGIGKLSMDIFGEDWNASQFWYTDDTARRLAYQLLEDVNEDSAIVVVSAPSVYVQIRNILSDQTTEIKPPVCLLEYDKRFEVLGKDFIYYDFQHPLTLPAELKGKFDRIICDPPFLSEDCQTKTALTVRYLSRSWAPKDDSTDGLRFITCTGERMEPVISKLYNSIGVKTTTFEPKHSKGLSNEFWCYANFECDEWNWRVLDSPV</sequence>
<name>A0ACC3MNY1_9PEZI</name>
<keyword evidence="2" id="KW-1185">Reference proteome</keyword>
<proteinExistence type="predicted"/>
<organism evidence="1 2">
    <name type="scientific">Vermiconidia calcicola</name>
    <dbReference type="NCBI Taxonomy" id="1690605"/>
    <lineage>
        <taxon>Eukaryota</taxon>
        <taxon>Fungi</taxon>
        <taxon>Dikarya</taxon>
        <taxon>Ascomycota</taxon>
        <taxon>Pezizomycotina</taxon>
        <taxon>Dothideomycetes</taxon>
        <taxon>Dothideomycetidae</taxon>
        <taxon>Mycosphaerellales</taxon>
        <taxon>Extremaceae</taxon>
        <taxon>Vermiconidia</taxon>
    </lineage>
</organism>
<protein>
    <submittedName>
        <fullName evidence="1">Protein-lysine N-methyltransferase efm5</fullName>
    </submittedName>
</protein>
<gene>
    <name evidence="1" type="primary">EFM5_4</name>
    <name evidence="1" type="ORF">LTR37_016090</name>
</gene>
<evidence type="ECO:0000313" key="2">
    <source>
        <dbReference type="Proteomes" id="UP001281147"/>
    </source>
</evidence>
<dbReference type="EMBL" id="JAUTXU010000188">
    <property type="protein sequence ID" value="KAK3700211.1"/>
    <property type="molecule type" value="Genomic_DNA"/>
</dbReference>
<dbReference type="Proteomes" id="UP001281147">
    <property type="component" value="Unassembled WGS sequence"/>
</dbReference>
<accession>A0ACC3MNY1</accession>
<evidence type="ECO:0000313" key="1">
    <source>
        <dbReference type="EMBL" id="KAK3700211.1"/>
    </source>
</evidence>
<comment type="caution">
    <text evidence="1">The sequence shown here is derived from an EMBL/GenBank/DDBJ whole genome shotgun (WGS) entry which is preliminary data.</text>
</comment>
<reference evidence="1" key="1">
    <citation type="submission" date="2023-07" db="EMBL/GenBank/DDBJ databases">
        <title>Black Yeasts Isolated from many extreme environments.</title>
        <authorList>
            <person name="Coleine C."/>
            <person name="Stajich J.E."/>
            <person name="Selbmann L."/>
        </authorList>
    </citation>
    <scope>NUCLEOTIDE SEQUENCE</scope>
    <source>
        <strain evidence="1">CCFEE 5714</strain>
    </source>
</reference>